<accession>A0AAE0SB04</accession>
<dbReference type="PANTHER" id="PTHR21461:SF69">
    <property type="entry name" value="GLYCOSYLTRANSFERASE FAMILY 92 PROTEIN"/>
    <property type="match status" value="1"/>
</dbReference>
<dbReference type="Pfam" id="PF01697">
    <property type="entry name" value="Glyco_transf_92"/>
    <property type="match status" value="1"/>
</dbReference>
<dbReference type="InterPro" id="IPR008166">
    <property type="entry name" value="Glyco_transf_92"/>
</dbReference>
<comment type="subcellular location">
    <subcellularLocation>
        <location evidence="1">Membrane</location>
        <topology evidence="1">Single-pass membrane protein</topology>
    </subcellularLocation>
</comment>
<keyword evidence="7 8" id="KW-0472">Membrane</keyword>
<evidence type="ECO:0000256" key="3">
    <source>
        <dbReference type="ARBA" id="ARBA00022676"/>
    </source>
</evidence>
<evidence type="ECO:0000313" key="10">
    <source>
        <dbReference type="Proteomes" id="UP001195483"/>
    </source>
</evidence>
<dbReference type="EMBL" id="JAEAOA010001838">
    <property type="protein sequence ID" value="KAK3588278.1"/>
    <property type="molecule type" value="Genomic_DNA"/>
</dbReference>
<dbReference type="AlphaFoldDB" id="A0AAE0SB04"/>
<dbReference type="PANTHER" id="PTHR21461">
    <property type="entry name" value="GLYCOSYLTRANSFERASE FAMILY 92 PROTEIN"/>
    <property type="match status" value="1"/>
</dbReference>
<gene>
    <name evidence="9" type="ORF">CHS0354_030888</name>
</gene>
<keyword evidence="10" id="KW-1185">Reference proteome</keyword>
<evidence type="ECO:0000256" key="2">
    <source>
        <dbReference type="ARBA" id="ARBA00007647"/>
    </source>
</evidence>
<evidence type="ECO:0000256" key="1">
    <source>
        <dbReference type="ARBA" id="ARBA00004167"/>
    </source>
</evidence>
<dbReference type="Proteomes" id="UP001195483">
    <property type="component" value="Unassembled WGS sequence"/>
</dbReference>
<dbReference type="GO" id="GO:0016757">
    <property type="term" value="F:glycosyltransferase activity"/>
    <property type="evidence" value="ECO:0007669"/>
    <property type="project" value="UniProtKB-UniRule"/>
</dbReference>
<name>A0AAE0SB04_9BIVA</name>
<reference evidence="9" key="2">
    <citation type="journal article" date="2021" name="Genome Biol. Evol.">
        <title>Developing a high-quality reference genome for a parasitic bivalve with doubly uniparental inheritance (Bivalvia: Unionida).</title>
        <authorList>
            <person name="Smith C.H."/>
        </authorList>
    </citation>
    <scope>NUCLEOTIDE SEQUENCE</scope>
    <source>
        <strain evidence="9">CHS0354</strain>
        <tissue evidence="9">Mantle</tissue>
    </source>
</reference>
<keyword evidence="4 8" id="KW-0808">Transferase</keyword>
<proteinExistence type="inferred from homology"/>
<dbReference type="GO" id="GO:0005737">
    <property type="term" value="C:cytoplasm"/>
    <property type="evidence" value="ECO:0007669"/>
    <property type="project" value="TreeGrafter"/>
</dbReference>
<comment type="similarity">
    <text evidence="2 8">Belongs to the glycosyltransferase 92 family.</text>
</comment>
<dbReference type="EC" id="2.4.1.-" evidence="8"/>
<evidence type="ECO:0000256" key="5">
    <source>
        <dbReference type="ARBA" id="ARBA00022692"/>
    </source>
</evidence>
<reference evidence="9" key="1">
    <citation type="journal article" date="2021" name="Genome Biol. Evol.">
        <title>A High-Quality Reference Genome for a Parasitic Bivalve with Doubly Uniparental Inheritance (Bivalvia: Unionida).</title>
        <authorList>
            <person name="Smith C.H."/>
        </authorList>
    </citation>
    <scope>NUCLEOTIDE SEQUENCE</scope>
    <source>
        <strain evidence="9">CHS0354</strain>
    </source>
</reference>
<evidence type="ECO:0000256" key="7">
    <source>
        <dbReference type="ARBA" id="ARBA00023136"/>
    </source>
</evidence>
<protein>
    <recommendedName>
        <fullName evidence="8">Glycosyltransferase family 92 protein</fullName>
        <ecNumber evidence="8">2.4.1.-</ecNumber>
    </recommendedName>
</protein>
<evidence type="ECO:0000256" key="4">
    <source>
        <dbReference type="ARBA" id="ARBA00022679"/>
    </source>
</evidence>
<reference evidence="9" key="3">
    <citation type="submission" date="2023-05" db="EMBL/GenBank/DDBJ databases">
        <authorList>
            <person name="Smith C.H."/>
        </authorList>
    </citation>
    <scope>NUCLEOTIDE SEQUENCE</scope>
    <source>
        <strain evidence="9">CHS0354</strain>
        <tissue evidence="9">Mantle</tissue>
    </source>
</reference>
<keyword evidence="5 8" id="KW-0812">Transmembrane</keyword>
<feature type="transmembrane region" description="Helical" evidence="8">
    <location>
        <begin position="16"/>
        <end position="34"/>
    </location>
</feature>
<evidence type="ECO:0000256" key="8">
    <source>
        <dbReference type="RuleBase" id="RU366017"/>
    </source>
</evidence>
<evidence type="ECO:0000256" key="6">
    <source>
        <dbReference type="ARBA" id="ARBA00022989"/>
    </source>
</evidence>
<sequence length="463" mass="53309">MGIYHLCSRRMDNRKGVFYICITVFILVLLHRHLRHQQVRMAHARADGSPNSVEFDIGMTRDVHITDFVDDLVHFKSRIYTQVEHTKLFVYAAIARNISTPWDEFGVTAWIHSGVDPKNASCCFLYIDGVLRITNAWRYSVFMKPEIYVIRFQCANPIPGSKPIRMTLAVSGFACSSNITTYVKPLYPLRPHGNVTIAICTKQAYGNLDPNLVVEWLEYNINMGVDKVITFVDASNLIQNTSEILRYYQKIGFIEIIPYDLPMRDVIPRIPGAKITISYSDSLAAIHYCEDQLAGYSFVAVADFDEFIFPRKHANIKQLMVYLSEIYPDVGVFTFKTEIYITSWGKINENGHLILTQYSNRTEAIMDRVKNMLIPQRIQPGAVTTHTAKPSSGYRRTVIPSDLAVINHYRKCIPKWTKDCFNFTDFPRITDFSMSKRLSQVMINKISLYNQILLSKKLWHLKD</sequence>
<dbReference type="GO" id="GO:0016020">
    <property type="term" value="C:membrane"/>
    <property type="evidence" value="ECO:0007669"/>
    <property type="project" value="UniProtKB-SubCell"/>
</dbReference>
<evidence type="ECO:0000313" key="9">
    <source>
        <dbReference type="EMBL" id="KAK3588278.1"/>
    </source>
</evidence>
<keyword evidence="3 8" id="KW-0328">Glycosyltransferase</keyword>
<comment type="caution">
    <text evidence="9">The sequence shown here is derived from an EMBL/GenBank/DDBJ whole genome shotgun (WGS) entry which is preliminary data.</text>
</comment>
<keyword evidence="6 8" id="KW-1133">Transmembrane helix</keyword>
<organism evidence="9 10">
    <name type="scientific">Potamilus streckersoni</name>
    <dbReference type="NCBI Taxonomy" id="2493646"/>
    <lineage>
        <taxon>Eukaryota</taxon>
        <taxon>Metazoa</taxon>
        <taxon>Spiralia</taxon>
        <taxon>Lophotrochozoa</taxon>
        <taxon>Mollusca</taxon>
        <taxon>Bivalvia</taxon>
        <taxon>Autobranchia</taxon>
        <taxon>Heteroconchia</taxon>
        <taxon>Palaeoheterodonta</taxon>
        <taxon>Unionida</taxon>
        <taxon>Unionoidea</taxon>
        <taxon>Unionidae</taxon>
        <taxon>Ambleminae</taxon>
        <taxon>Lampsilini</taxon>
        <taxon>Potamilus</taxon>
    </lineage>
</organism>